<keyword evidence="2" id="KW-1185">Reference proteome</keyword>
<gene>
    <name evidence="1" type="ORF">CRG98_005422</name>
</gene>
<comment type="caution">
    <text evidence="1">The sequence shown here is derived from an EMBL/GenBank/DDBJ whole genome shotgun (WGS) entry which is preliminary data.</text>
</comment>
<organism evidence="1 2">
    <name type="scientific">Punica granatum</name>
    <name type="common">Pomegranate</name>
    <dbReference type="NCBI Taxonomy" id="22663"/>
    <lineage>
        <taxon>Eukaryota</taxon>
        <taxon>Viridiplantae</taxon>
        <taxon>Streptophyta</taxon>
        <taxon>Embryophyta</taxon>
        <taxon>Tracheophyta</taxon>
        <taxon>Spermatophyta</taxon>
        <taxon>Magnoliopsida</taxon>
        <taxon>eudicotyledons</taxon>
        <taxon>Gunneridae</taxon>
        <taxon>Pentapetalae</taxon>
        <taxon>rosids</taxon>
        <taxon>malvids</taxon>
        <taxon>Myrtales</taxon>
        <taxon>Lythraceae</taxon>
        <taxon>Punica</taxon>
    </lineage>
</organism>
<evidence type="ECO:0000313" key="1">
    <source>
        <dbReference type="EMBL" id="PKI74184.1"/>
    </source>
</evidence>
<evidence type="ECO:0000313" key="2">
    <source>
        <dbReference type="Proteomes" id="UP000233551"/>
    </source>
</evidence>
<protein>
    <submittedName>
        <fullName evidence="1">Uncharacterized protein</fullName>
    </submittedName>
</protein>
<dbReference type="AlphaFoldDB" id="A0A2I0L0D5"/>
<name>A0A2I0L0D5_PUNGR</name>
<proteinExistence type="predicted"/>
<reference evidence="1 2" key="1">
    <citation type="submission" date="2017-11" db="EMBL/GenBank/DDBJ databases">
        <title>De-novo sequencing of pomegranate (Punica granatum L.) genome.</title>
        <authorList>
            <person name="Akparov Z."/>
            <person name="Amiraslanov A."/>
            <person name="Hajiyeva S."/>
            <person name="Abbasov M."/>
            <person name="Kaur K."/>
            <person name="Hamwieh A."/>
            <person name="Solovyev V."/>
            <person name="Salamov A."/>
            <person name="Braich B."/>
            <person name="Kosarev P."/>
            <person name="Mahmoud A."/>
            <person name="Hajiyev E."/>
            <person name="Babayeva S."/>
            <person name="Izzatullayeva V."/>
            <person name="Mammadov A."/>
            <person name="Mammadov A."/>
            <person name="Sharifova S."/>
            <person name="Ojaghi J."/>
            <person name="Eynullazada K."/>
            <person name="Bayramov B."/>
            <person name="Abdulazimova A."/>
            <person name="Shahmuradov I."/>
        </authorList>
    </citation>
    <scope>NUCLEOTIDE SEQUENCE [LARGE SCALE GENOMIC DNA]</scope>
    <source>
        <strain evidence="2">cv. AG2017</strain>
        <tissue evidence="1">Leaf</tissue>
    </source>
</reference>
<dbReference type="Proteomes" id="UP000233551">
    <property type="component" value="Unassembled WGS sequence"/>
</dbReference>
<sequence length="148" mass="16386">MAGGRLAYPRGLRLARSCLKSIMKPTEFEAPKKPKVALVDSKLVGTAAIEVLTGLDVISIATQPAKPVARMVVVVALAAQEVRRPSRRILRGRLLITIMGILNPDFLRILVVASQYEHISLHCGFYRVCQKLFRSDSHKHLSGFHMTV</sequence>
<dbReference type="EMBL" id="PGOL01000222">
    <property type="protein sequence ID" value="PKI74184.1"/>
    <property type="molecule type" value="Genomic_DNA"/>
</dbReference>
<accession>A0A2I0L0D5</accession>